<feature type="domain" description="HTH bat-type" evidence="1">
    <location>
        <begin position="150"/>
        <end position="202"/>
    </location>
</feature>
<dbReference type="PANTHER" id="PTHR34236:SF1">
    <property type="entry name" value="DIMETHYL SULFOXIDE REDUCTASE TRANSCRIPTIONAL ACTIVATOR"/>
    <property type="match status" value="1"/>
</dbReference>
<dbReference type="Pfam" id="PF04967">
    <property type="entry name" value="HTH_10"/>
    <property type="match status" value="1"/>
</dbReference>
<keyword evidence="4" id="KW-1185">Reference proteome</keyword>
<dbReference type="Pfam" id="PF24279">
    <property type="entry name" value="HVO_2525_N"/>
    <property type="match status" value="1"/>
</dbReference>
<dbReference type="InterPro" id="IPR056486">
    <property type="entry name" value="HVO_2525_N"/>
</dbReference>
<dbReference type="AlphaFoldDB" id="A0AAP2RE63"/>
<dbReference type="Proteomes" id="UP001320159">
    <property type="component" value="Unassembled WGS sequence"/>
</dbReference>
<reference evidence="3 4" key="1">
    <citation type="submission" date="2017-11" db="EMBL/GenBank/DDBJ databases">
        <title>Isolation and Characterization of Family Methanocellaceae Species from Potential Methane Hydrate Area Offshore Southwestern Taiwan.</title>
        <authorList>
            <person name="Zhang W.-L."/>
            <person name="Chen W.-C."/>
            <person name="Lai M.-C."/>
            <person name="Chen S.-C."/>
        </authorList>
    </citation>
    <scope>NUCLEOTIDE SEQUENCE [LARGE SCALE GENOMIC DNA]</scope>
    <source>
        <strain evidence="3 4">CWC-04</strain>
    </source>
</reference>
<gene>
    <name evidence="3" type="ORF">CUJ83_13565</name>
</gene>
<accession>A0AAP2RE63</accession>
<sequence length="208" mass="23320">MVVSIGIKHKDCWHYKLSRSLKATIIVKYTYVLPNKQLYGYQTIITPRINELEGFLSGLPEIKKFTVLSKCSNRAEVITWAQQSSIIENIIKTNCVFVGPTVVKDGIENWHLMAPTRKDLQTVMSSLEDYADIAYIRNNDGETVPDGAGLTGKQMAALTTALDMGYFDSPRRASIEDVAQKMGISPSTAVEHLRKAEKKVLENYVHPK</sequence>
<organism evidence="3 4">
    <name type="scientific">Methanooceanicella nereidis</name>
    <dbReference type="NCBI Taxonomy" id="2052831"/>
    <lineage>
        <taxon>Archaea</taxon>
        <taxon>Methanobacteriati</taxon>
        <taxon>Methanobacteriota</taxon>
        <taxon>Stenosarchaea group</taxon>
        <taxon>Methanomicrobia</taxon>
        <taxon>Methanocellales</taxon>
        <taxon>Methanocellaceae</taxon>
        <taxon>Methanooceanicella</taxon>
    </lineage>
</organism>
<proteinExistence type="predicted"/>
<dbReference type="RefSeq" id="WP_230742890.1">
    <property type="nucleotide sequence ID" value="NZ_PGCK01000013.1"/>
</dbReference>
<comment type="caution">
    <text evidence="3">The sequence shown here is derived from an EMBL/GenBank/DDBJ whole genome shotgun (WGS) entry which is preliminary data.</text>
</comment>
<feature type="domain" description="HVO-2525 N-terminal" evidence="2">
    <location>
        <begin position="59"/>
        <end position="131"/>
    </location>
</feature>
<evidence type="ECO:0000259" key="2">
    <source>
        <dbReference type="Pfam" id="PF24279"/>
    </source>
</evidence>
<evidence type="ECO:0000259" key="1">
    <source>
        <dbReference type="Pfam" id="PF04967"/>
    </source>
</evidence>
<evidence type="ECO:0000313" key="3">
    <source>
        <dbReference type="EMBL" id="MCD1296026.1"/>
    </source>
</evidence>
<name>A0AAP2RE63_9EURY</name>
<dbReference type="InterPro" id="IPR007050">
    <property type="entry name" value="HTH_bacterioopsin"/>
</dbReference>
<evidence type="ECO:0000313" key="4">
    <source>
        <dbReference type="Proteomes" id="UP001320159"/>
    </source>
</evidence>
<protein>
    <submittedName>
        <fullName evidence="3">Helix-turn-helix domain-containing protein</fullName>
    </submittedName>
</protein>
<dbReference type="EMBL" id="PGCK01000013">
    <property type="protein sequence ID" value="MCD1296026.1"/>
    <property type="molecule type" value="Genomic_DNA"/>
</dbReference>
<dbReference type="PANTHER" id="PTHR34236">
    <property type="entry name" value="DIMETHYL SULFOXIDE REDUCTASE TRANSCRIPTIONAL ACTIVATOR"/>
    <property type="match status" value="1"/>
</dbReference>